<sequence>MTHGLYYPGTSMVHRLGAGWKLFLLVVSAPLLFLTTQPLAMLAALLLVIALYFAARLPGRVLWLQLRALLPVMLLIGLTQLYWAGPSVTAAVVLRLCALLLAASLVTLTTRVSDMVDTLDWALQPLKFMLNPAKVSLAISLAIRFIPILSAIFSEVREAQKARGLERNILALAVPLILRILKMTDEIADAIDARS</sequence>
<protein>
    <submittedName>
        <fullName evidence="7">Energy-coupling factor transporter transmembrane protein EcfT</fullName>
    </submittedName>
</protein>
<accession>A0A5B0DWZ3</accession>
<feature type="transmembrane region" description="Helical" evidence="6">
    <location>
        <begin position="61"/>
        <end position="85"/>
    </location>
</feature>
<feature type="transmembrane region" description="Helical" evidence="6">
    <location>
        <begin position="22"/>
        <end position="55"/>
    </location>
</feature>
<dbReference type="GO" id="GO:0005886">
    <property type="term" value="C:plasma membrane"/>
    <property type="evidence" value="ECO:0007669"/>
    <property type="project" value="TreeGrafter"/>
</dbReference>
<keyword evidence="4 6" id="KW-1133">Transmembrane helix</keyword>
<evidence type="ECO:0000256" key="4">
    <source>
        <dbReference type="ARBA" id="ARBA00022989"/>
    </source>
</evidence>
<feature type="transmembrane region" description="Helical" evidence="6">
    <location>
        <begin position="92"/>
        <end position="113"/>
    </location>
</feature>
<dbReference type="InterPro" id="IPR003339">
    <property type="entry name" value="ABC/ECF_trnsptr_transmembrane"/>
</dbReference>
<comment type="subcellular location">
    <subcellularLocation>
        <location evidence="1">Membrane</location>
        <topology evidence="1">Multi-pass membrane protein</topology>
    </subcellularLocation>
</comment>
<evidence type="ECO:0000256" key="6">
    <source>
        <dbReference type="SAM" id="Phobius"/>
    </source>
</evidence>
<keyword evidence="5 6" id="KW-0472">Membrane</keyword>
<comment type="caution">
    <text evidence="7">The sequence shown here is derived from an EMBL/GenBank/DDBJ whole genome shotgun (WGS) entry which is preliminary data.</text>
</comment>
<keyword evidence="3 6" id="KW-0812">Transmembrane</keyword>
<evidence type="ECO:0000313" key="8">
    <source>
        <dbReference type="Proteomes" id="UP000324738"/>
    </source>
</evidence>
<keyword evidence="8" id="KW-1185">Reference proteome</keyword>
<evidence type="ECO:0000256" key="3">
    <source>
        <dbReference type="ARBA" id="ARBA00022692"/>
    </source>
</evidence>
<evidence type="ECO:0000256" key="5">
    <source>
        <dbReference type="ARBA" id="ARBA00023136"/>
    </source>
</evidence>
<dbReference type="AlphaFoldDB" id="A0A5B0DWZ3"/>
<organism evidence="7 8">
    <name type="scientific">Aureimonas fodinaquatilis</name>
    <dbReference type="NCBI Taxonomy" id="2565783"/>
    <lineage>
        <taxon>Bacteria</taxon>
        <taxon>Pseudomonadati</taxon>
        <taxon>Pseudomonadota</taxon>
        <taxon>Alphaproteobacteria</taxon>
        <taxon>Hyphomicrobiales</taxon>
        <taxon>Aurantimonadaceae</taxon>
        <taxon>Aureimonas</taxon>
    </lineage>
</organism>
<dbReference type="PANTHER" id="PTHR33514:SF13">
    <property type="entry name" value="PROTEIN ABCI12, CHLOROPLASTIC"/>
    <property type="match status" value="1"/>
</dbReference>
<dbReference type="RefSeq" id="WP_149300325.1">
    <property type="nucleotide sequence ID" value="NZ_VTWH01000002.1"/>
</dbReference>
<dbReference type="PANTHER" id="PTHR33514">
    <property type="entry name" value="PROTEIN ABCI12, CHLOROPLASTIC"/>
    <property type="match status" value="1"/>
</dbReference>
<evidence type="ECO:0000256" key="2">
    <source>
        <dbReference type="ARBA" id="ARBA00008564"/>
    </source>
</evidence>
<name>A0A5B0DWZ3_9HYPH</name>
<evidence type="ECO:0000313" key="7">
    <source>
        <dbReference type="EMBL" id="KAA0971016.1"/>
    </source>
</evidence>
<dbReference type="EMBL" id="VTWH01000002">
    <property type="protein sequence ID" value="KAA0971016.1"/>
    <property type="molecule type" value="Genomic_DNA"/>
</dbReference>
<dbReference type="Proteomes" id="UP000324738">
    <property type="component" value="Unassembled WGS sequence"/>
</dbReference>
<proteinExistence type="inferred from homology"/>
<evidence type="ECO:0000256" key="1">
    <source>
        <dbReference type="ARBA" id="ARBA00004141"/>
    </source>
</evidence>
<dbReference type="CDD" id="cd16914">
    <property type="entry name" value="EcfT"/>
    <property type="match status" value="1"/>
</dbReference>
<reference evidence="7 8" key="1">
    <citation type="submission" date="2019-08" db="EMBL/GenBank/DDBJ databases">
        <title>Aureimonas fodiniaquatilis sp. nov., isolated from a coal mine wastewater.</title>
        <authorList>
            <person name="Kim W."/>
        </authorList>
    </citation>
    <scope>NUCLEOTIDE SEQUENCE [LARGE SCALE GENOMIC DNA]</scope>
    <source>
        <strain evidence="7 8">CAU 1482</strain>
    </source>
</reference>
<dbReference type="Pfam" id="PF02361">
    <property type="entry name" value="CbiQ"/>
    <property type="match status" value="1"/>
</dbReference>
<dbReference type="OrthoDB" id="5868344at2"/>
<comment type="similarity">
    <text evidence="2">Belongs to the CbiQ family.</text>
</comment>
<gene>
    <name evidence="7" type="ORF">FPY71_11205</name>
</gene>